<sequence length="330" mass="38423">MPVGEAQITRLNRERLEAIKKFLPVRDAFRDNLQRQQQQRDEFKIGSAELFKPITTATEKVVTATEKVATAIEESKPEPITTPKKTYSVKLQELRNRFNEGFLAYVDKTPLIDLINFAARGYYEKEKYLKPDQVQYIKNEVDFAKNVYKIKNDLVEIRNRDPTYNQYLKLVEDEYNALHDAGEVLMTETQRLREQRKQRKQQELLKQQEKKYTSRKSKRQEDPVIEDPVTETISEEQTEEPDLLDLLLEGSQKEQSGKGYHGGNIPCSRSVIDDISRLEVLIGGKRAGNNSPEIVNEATEICKRLFQGRIMDIGMYRSFINEIIDDYYSD</sequence>
<dbReference type="AlphaFoldDB" id="A0ABD3XAZ9"/>
<gene>
    <name evidence="2" type="ORF">ACJMK2_029525</name>
</gene>
<evidence type="ECO:0000313" key="2">
    <source>
        <dbReference type="EMBL" id="KAL3883242.1"/>
    </source>
</evidence>
<dbReference type="EMBL" id="JBJQND010000003">
    <property type="protein sequence ID" value="KAL3883242.1"/>
    <property type="molecule type" value="Genomic_DNA"/>
</dbReference>
<name>A0ABD3XAZ9_SINWO</name>
<evidence type="ECO:0000256" key="1">
    <source>
        <dbReference type="SAM" id="MobiDB-lite"/>
    </source>
</evidence>
<feature type="compositionally biased region" description="Basic and acidic residues" evidence="1">
    <location>
        <begin position="191"/>
        <end position="212"/>
    </location>
</feature>
<evidence type="ECO:0000313" key="3">
    <source>
        <dbReference type="Proteomes" id="UP001634394"/>
    </source>
</evidence>
<comment type="caution">
    <text evidence="2">The sequence shown here is derived from an EMBL/GenBank/DDBJ whole genome shotgun (WGS) entry which is preliminary data.</text>
</comment>
<organism evidence="2 3">
    <name type="scientific">Sinanodonta woodiana</name>
    <name type="common">Chinese pond mussel</name>
    <name type="synonym">Anodonta woodiana</name>
    <dbReference type="NCBI Taxonomy" id="1069815"/>
    <lineage>
        <taxon>Eukaryota</taxon>
        <taxon>Metazoa</taxon>
        <taxon>Spiralia</taxon>
        <taxon>Lophotrochozoa</taxon>
        <taxon>Mollusca</taxon>
        <taxon>Bivalvia</taxon>
        <taxon>Autobranchia</taxon>
        <taxon>Heteroconchia</taxon>
        <taxon>Palaeoheterodonta</taxon>
        <taxon>Unionida</taxon>
        <taxon>Unionoidea</taxon>
        <taxon>Unionidae</taxon>
        <taxon>Unioninae</taxon>
        <taxon>Sinanodonta</taxon>
    </lineage>
</organism>
<keyword evidence="3" id="KW-1185">Reference proteome</keyword>
<dbReference type="Proteomes" id="UP001634394">
    <property type="component" value="Unassembled WGS sequence"/>
</dbReference>
<feature type="compositionally biased region" description="Acidic residues" evidence="1">
    <location>
        <begin position="223"/>
        <end position="241"/>
    </location>
</feature>
<feature type="region of interest" description="Disordered" evidence="1">
    <location>
        <begin position="191"/>
        <end position="241"/>
    </location>
</feature>
<proteinExistence type="predicted"/>
<reference evidence="2 3" key="1">
    <citation type="submission" date="2024-11" db="EMBL/GenBank/DDBJ databases">
        <title>Chromosome-level genome assembly of the freshwater bivalve Anodonta woodiana.</title>
        <authorList>
            <person name="Chen X."/>
        </authorList>
    </citation>
    <scope>NUCLEOTIDE SEQUENCE [LARGE SCALE GENOMIC DNA]</scope>
    <source>
        <strain evidence="2">MN2024</strain>
        <tissue evidence="2">Gills</tissue>
    </source>
</reference>
<accession>A0ABD3XAZ9</accession>
<protein>
    <submittedName>
        <fullName evidence="2">Uncharacterized protein</fullName>
    </submittedName>
</protein>